<dbReference type="AlphaFoldDB" id="A0A9P7KPL4"/>
<dbReference type="CDD" id="cd00086">
    <property type="entry name" value="homeodomain"/>
    <property type="match status" value="1"/>
</dbReference>
<evidence type="ECO:0000256" key="4">
    <source>
        <dbReference type="PROSITE-ProRule" id="PRU00042"/>
    </source>
</evidence>
<dbReference type="GO" id="GO:0008270">
    <property type="term" value="F:zinc ion binding"/>
    <property type="evidence" value="ECO:0007669"/>
    <property type="project" value="UniProtKB-KW"/>
</dbReference>
<dbReference type="SUPFAM" id="SSF46689">
    <property type="entry name" value="Homeodomain-like"/>
    <property type="match status" value="1"/>
</dbReference>
<organism evidence="9 10">
    <name type="scientific">Fusarium avenaceum</name>
    <dbReference type="NCBI Taxonomy" id="40199"/>
    <lineage>
        <taxon>Eukaryota</taxon>
        <taxon>Fungi</taxon>
        <taxon>Dikarya</taxon>
        <taxon>Ascomycota</taxon>
        <taxon>Pezizomycotina</taxon>
        <taxon>Sordariomycetes</taxon>
        <taxon>Hypocreomycetidae</taxon>
        <taxon>Hypocreales</taxon>
        <taxon>Nectriaceae</taxon>
        <taxon>Fusarium</taxon>
        <taxon>Fusarium tricinctum species complex</taxon>
    </lineage>
</organism>
<reference evidence="9" key="1">
    <citation type="submission" date="2021-04" db="EMBL/GenBank/DDBJ databases">
        <title>Draft genome of Fusarium avenaceum strain F156N33, isolated from an atmospheric sample in Virginia.</title>
        <authorList>
            <person name="Yang S."/>
            <person name="Vinatzer B.A."/>
            <person name="Coleman J."/>
        </authorList>
    </citation>
    <scope>NUCLEOTIDE SEQUENCE</scope>
    <source>
        <strain evidence="9">F156N33</strain>
    </source>
</reference>
<evidence type="ECO:0000256" key="3">
    <source>
        <dbReference type="ARBA" id="ARBA00023242"/>
    </source>
</evidence>
<dbReference type="PANTHER" id="PTHR11850">
    <property type="entry name" value="HOMEOBOX PROTEIN TRANSCRIPTION FACTORS"/>
    <property type="match status" value="1"/>
</dbReference>
<feature type="DNA-binding region" description="Homeobox" evidence="5">
    <location>
        <begin position="114"/>
        <end position="176"/>
    </location>
</feature>
<dbReference type="PROSITE" id="PS50071">
    <property type="entry name" value="HOMEOBOX_2"/>
    <property type="match status" value="1"/>
</dbReference>
<evidence type="ECO:0000313" key="10">
    <source>
        <dbReference type="Proteomes" id="UP000782241"/>
    </source>
</evidence>
<evidence type="ECO:0000256" key="1">
    <source>
        <dbReference type="ARBA" id="ARBA00023125"/>
    </source>
</evidence>
<feature type="region of interest" description="Disordered" evidence="6">
    <location>
        <begin position="56"/>
        <end position="76"/>
    </location>
</feature>
<gene>
    <name evidence="9" type="ORF">KAF25_005878</name>
</gene>
<dbReference type="InterPro" id="IPR001356">
    <property type="entry name" value="HD"/>
</dbReference>
<dbReference type="InterPro" id="IPR013087">
    <property type="entry name" value="Znf_C2H2_type"/>
</dbReference>
<evidence type="ECO:0000256" key="5">
    <source>
        <dbReference type="PROSITE-ProRule" id="PRU00108"/>
    </source>
</evidence>
<dbReference type="SMART" id="SM00389">
    <property type="entry name" value="HOX"/>
    <property type="match status" value="1"/>
</dbReference>
<dbReference type="GO" id="GO:0006355">
    <property type="term" value="P:regulation of DNA-templated transcription"/>
    <property type="evidence" value="ECO:0007669"/>
    <property type="project" value="InterPro"/>
</dbReference>
<feature type="region of interest" description="Disordered" evidence="6">
    <location>
        <begin position="262"/>
        <end position="307"/>
    </location>
</feature>
<dbReference type="PROSITE" id="PS00028">
    <property type="entry name" value="ZINC_FINGER_C2H2_1"/>
    <property type="match status" value="1"/>
</dbReference>
<keyword evidence="3 5" id="KW-0539">Nucleus</keyword>
<feature type="domain" description="Homeobox" evidence="7">
    <location>
        <begin position="112"/>
        <end position="175"/>
    </location>
</feature>
<dbReference type="PROSITE" id="PS50157">
    <property type="entry name" value="ZINC_FINGER_C2H2_2"/>
    <property type="match status" value="1"/>
</dbReference>
<evidence type="ECO:0000313" key="9">
    <source>
        <dbReference type="EMBL" id="KAG5657314.1"/>
    </source>
</evidence>
<dbReference type="Gene3D" id="1.10.10.60">
    <property type="entry name" value="Homeodomain-like"/>
    <property type="match status" value="1"/>
</dbReference>
<keyword evidence="10" id="KW-1185">Reference proteome</keyword>
<dbReference type="SMART" id="SM00355">
    <property type="entry name" value="ZnF_C2H2"/>
    <property type="match status" value="3"/>
</dbReference>
<feature type="compositionally biased region" description="Polar residues" evidence="6">
    <location>
        <begin position="262"/>
        <end position="289"/>
    </location>
</feature>
<evidence type="ECO:0000256" key="6">
    <source>
        <dbReference type="SAM" id="MobiDB-lite"/>
    </source>
</evidence>
<comment type="subcellular location">
    <subcellularLocation>
        <location evidence="5">Nucleus</location>
    </subcellularLocation>
</comment>
<evidence type="ECO:0008006" key="11">
    <source>
        <dbReference type="Google" id="ProtNLM"/>
    </source>
</evidence>
<name>A0A9P7KPL4_9HYPO</name>
<keyword evidence="4" id="KW-0863">Zinc-finger</keyword>
<dbReference type="Pfam" id="PF05920">
    <property type="entry name" value="Homeobox_KN"/>
    <property type="match status" value="1"/>
</dbReference>
<keyword evidence="4" id="KW-0862">Zinc</keyword>
<keyword evidence="2 5" id="KW-0371">Homeobox</keyword>
<protein>
    <recommendedName>
        <fullName evidence="11">Monocarboxylate transporter 4</fullName>
    </recommendedName>
</protein>
<feature type="compositionally biased region" description="Polar residues" evidence="6">
    <location>
        <begin position="59"/>
        <end position="70"/>
    </location>
</feature>
<evidence type="ECO:0000259" key="8">
    <source>
        <dbReference type="PROSITE" id="PS50157"/>
    </source>
</evidence>
<dbReference type="EMBL" id="JAGPUO010000017">
    <property type="protein sequence ID" value="KAG5657314.1"/>
    <property type="molecule type" value="Genomic_DNA"/>
</dbReference>
<keyword evidence="1 5" id="KW-0238">DNA-binding</keyword>
<dbReference type="Gene3D" id="3.30.160.60">
    <property type="entry name" value="Classic Zinc Finger"/>
    <property type="match status" value="1"/>
</dbReference>
<comment type="caution">
    <text evidence="9">The sequence shown here is derived from an EMBL/GenBank/DDBJ whole genome shotgun (WGS) entry which is preliminary data.</text>
</comment>
<accession>A0A9P7KPL4</accession>
<dbReference type="InterPro" id="IPR008422">
    <property type="entry name" value="KN_HD"/>
</dbReference>
<evidence type="ECO:0000256" key="2">
    <source>
        <dbReference type="ARBA" id="ARBA00023155"/>
    </source>
</evidence>
<dbReference type="InterPro" id="IPR050224">
    <property type="entry name" value="TALE_homeobox"/>
</dbReference>
<keyword evidence="4" id="KW-0479">Metal-binding</keyword>
<sequence>MTLAPTSNDINDAWNDIDWNFDDVNLTFGDSGLTDDIDSIFNDMDLGLNVHISDAKAETQPNPVENSSPEGSDDLQTLYRKNGQLPEPLPYGLGSSKERVRDQSDLIAPDAHMTPKVKTRFSSESVRVLNNWLMNHINRPYPTVADIERLQKLSKLSKQQILNWFSNARRRKKFQLSKPLGYDVRSSETHSADMYRQRPPTPIIADMSPLQRWQNSPPENEPANVAAITRAVSNLRTDVDDLTGICSTDDLHSHLQDNACSITSTGPSDSSQDSHNSIYSHTSQGSHKSISLVRKIRKRRKRTDTQARSRGFRTLLQACQPFQCTFCTETFKTKHNWQRHEKSLHLSLEQWQCSPDGPTIIDGNAESICVYCGLVGPDQRHLDSHNYASCQERQKEERTFYRKDHLIQHLRLVHNAQFRKWPMEKWKFDKSGEIRSQCGICKLCISTWSERVDHLADHFKDGKTMADWKGDWGFEAPVLDMVENAMPPYLIHYERNSPLPFTTQQGAPYSPTSAFELIQLELDYFVTCQIESKHGIPSNRVLQYEACCIIFGAEILYRQSSMPEPSWLRDLLMSSEDITREARICPMRDAAKSRLTQLKIYGKEDIFEDCKLEGPLRQHVDIKQLLNCEVEYEELQREAKIIINQMPNSSPIFINLLFDLIYSSTDWLVPFCIRANLDPARTLRHTDRSGVLGTWHNLVSSRTKRPAEQDTLIFDDITDSSPLKTPTVSLPTNGSKPNVNMGAKAISLNDTNVYRELTRELSRFVTRAMSPLNPNTHLPTDEELQYQARWIMYDDDDPWNQTPADNPDWLRDFKNAVGLPN</sequence>
<dbReference type="GO" id="GO:0005634">
    <property type="term" value="C:nucleus"/>
    <property type="evidence" value="ECO:0007669"/>
    <property type="project" value="UniProtKB-SubCell"/>
</dbReference>
<dbReference type="InterPro" id="IPR009057">
    <property type="entry name" value="Homeodomain-like_sf"/>
</dbReference>
<feature type="domain" description="C2H2-type" evidence="8">
    <location>
        <begin position="322"/>
        <end position="350"/>
    </location>
</feature>
<proteinExistence type="predicted"/>
<dbReference type="GO" id="GO:0003677">
    <property type="term" value="F:DNA binding"/>
    <property type="evidence" value="ECO:0007669"/>
    <property type="project" value="UniProtKB-UniRule"/>
</dbReference>
<evidence type="ECO:0000259" key="7">
    <source>
        <dbReference type="PROSITE" id="PS50071"/>
    </source>
</evidence>
<dbReference type="Proteomes" id="UP000782241">
    <property type="component" value="Unassembled WGS sequence"/>
</dbReference>